<evidence type="ECO:0000313" key="1">
    <source>
        <dbReference type="EMBL" id="VDK37037.1"/>
    </source>
</evidence>
<name>A0A3P6PVV3_DIBLA</name>
<protein>
    <submittedName>
        <fullName evidence="1">Uncharacterized protein</fullName>
    </submittedName>
</protein>
<proteinExistence type="predicted"/>
<gene>
    <name evidence="1" type="ORF">DILT_LOCUS830</name>
</gene>
<dbReference type="EMBL" id="UYRU01004163">
    <property type="protein sequence ID" value="VDK37037.1"/>
    <property type="molecule type" value="Genomic_DNA"/>
</dbReference>
<sequence length="91" mass="9751">MLILCIAIARPVCRLLRGRVRLRTMSRDFYADDPTESEFPILCAGGGGGGRDRCETDGCIGTATAPGCFPPPPLPPSNKWPYMGGKPLCVL</sequence>
<dbReference type="AlphaFoldDB" id="A0A3P6PVV3"/>
<accession>A0A3P6PVV3</accession>
<evidence type="ECO:0000313" key="2">
    <source>
        <dbReference type="Proteomes" id="UP000281553"/>
    </source>
</evidence>
<organism evidence="1 2">
    <name type="scientific">Dibothriocephalus latus</name>
    <name type="common">Fish tapeworm</name>
    <name type="synonym">Diphyllobothrium latum</name>
    <dbReference type="NCBI Taxonomy" id="60516"/>
    <lineage>
        <taxon>Eukaryota</taxon>
        <taxon>Metazoa</taxon>
        <taxon>Spiralia</taxon>
        <taxon>Lophotrochozoa</taxon>
        <taxon>Platyhelminthes</taxon>
        <taxon>Cestoda</taxon>
        <taxon>Eucestoda</taxon>
        <taxon>Diphyllobothriidea</taxon>
        <taxon>Diphyllobothriidae</taxon>
        <taxon>Dibothriocephalus</taxon>
    </lineage>
</organism>
<dbReference type="Proteomes" id="UP000281553">
    <property type="component" value="Unassembled WGS sequence"/>
</dbReference>
<keyword evidence="2" id="KW-1185">Reference proteome</keyword>
<reference evidence="1 2" key="1">
    <citation type="submission" date="2018-11" db="EMBL/GenBank/DDBJ databases">
        <authorList>
            <consortium name="Pathogen Informatics"/>
        </authorList>
    </citation>
    <scope>NUCLEOTIDE SEQUENCE [LARGE SCALE GENOMIC DNA]</scope>
</reference>